<feature type="compositionally biased region" description="Polar residues" evidence="1">
    <location>
        <begin position="383"/>
        <end position="425"/>
    </location>
</feature>
<dbReference type="EMBL" id="CAJNOR010006125">
    <property type="protein sequence ID" value="CAF1586569.1"/>
    <property type="molecule type" value="Genomic_DNA"/>
</dbReference>
<evidence type="ECO:0000313" key="4">
    <source>
        <dbReference type="Proteomes" id="UP000663828"/>
    </source>
</evidence>
<keyword evidence="4" id="KW-1185">Reference proteome</keyword>
<dbReference type="Proteomes" id="UP000663828">
    <property type="component" value="Unassembled WGS sequence"/>
</dbReference>
<protein>
    <recommendedName>
        <fullName evidence="2">Retrotransposon gag domain-containing protein</fullName>
    </recommendedName>
</protein>
<dbReference type="Pfam" id="PF03732">
    <property type="entry name" value="Retrotrans_gag"/>
    <property type="match status" value="1"/>
</dbReference>
<evidence type="ECO:0000313" key="3">
    <source>
        <dbReference type="EMBL" id="CAF1586569.1"/>
    </source>
</evidence>
<evidence type="ECO:0000256" key="1">
    <source>
        <dbReference type="SAM" id="MobiDB-lite"/>
    </source>
</evidence>
<dbReference type="PANTHER" id="PTHR33223">
    <property type="entry name" value="CCHC-TYPE DOMAIN-CONTAINING PROTEIN"/>
    <property type="match status" value="1"/>
</dbReference>
<dbReference type="InterPro" id="IPR005162">
    <property type="entry name" value="Retrotrans_gag_dom"/>
</dbReference>
<reference evidence="3" key="1">
    <citation type="submission" date="2021-02" db="EMBL/GenBank/DDBJ databases">
        <authorList>
            <person name="Nowell W R."/>
        </authorList>
    </citation>
    <scope>NUCLEOTIDE SEQUENCE</scope>
</reference>
<feature type="domain" description="Retrotransposon gag" evidence="2">
    <location>
        <begin position="226"/>
        <end position="307"/>
    </location>
</feature>
<dbReference type="AlphaFoldDB" id="A0A815ZRB1"/>
<name>A0A815ZRB1_ADIRI</name>
<evidence type="ECO:0000259" key="2">
    <source>
        <dbReference type="Pfam" id="PF03732"/>
    </source>
</evidence>
<gene>
    <name evidence="3" type="ORF">XAT740_LOCUS46087</name>
</gene>
<proteinExistence type="predicted"/>
<comment type="caution">
    <text evidence="3">The sequence shown here is derived from an EMBL/GenBank/DDBJ whole genome shotgun (WGS) entry which is preliminary data.</text>
</comment>
<organism evidence="3 4">
    <name type="scientific">Adineta ricciae</name>
    <name type="common">Rotifer</name>
    <dbReference type="NCBI Taxonomy" id="249248"/>
    <lineage>
        <taxon>Eukaryota</taxon>
        <taxon>Metazoa</taxon>
        <taxon>Spiralia</taxon>
        <taxon>Gnathifera</taxon>
        <taxon>Rotifera</taxon>
        <taxon>Eurotatoria</taxon>
        <taxon>Bdelloidea</taxon>
        <taxon>Adinetida</taxon>
        <taxon>Adinetidae</taxon>
        <taxon>Adineta</taxon>
    </lineage>
</organism>
<accession>A0A815ZRB1</accession>
<sequence>MTEVTMQDAVQRLVNNDTANTQKITSLERQLDDLVKSFEDYRVQNEETTKNQIQALSDSLMERLHSLQNLTESNQEANNIKLKQLELDRTNDMDRVFEKLDAITRTMNAYPQTMKIKETKSEQQSIGRDVDTRTTIGADNITTPINRRPYGTIPYSTETETQRHTTAAQSLALNGIRHSIIVPPASAAPAFHGKHNESPTQFLIRVEEYAESVHAWDSDTLLKGISQFLRDSALEWHCQLRFSPNRPETWCEFKEAFLAQFNSPVRKARQEQEWHECKQKENETINEFLVRLRALWREQKPKESESDLVKHLFCRMRNDLLNMLGVRRDASLEEVIYEVQQIEDVLYRRAKGERLTKQLKQASYRDDSTGAKRNNAFHPRGATSRQNQDDQYNNYTSGRNFQINTVTPNYYPRNRNTIKTNTNLKPLMGSSTSYTNGNCGHWNTNCPETSEMYRHETSKLNPKND</sequence>
<dbReference type="PANTHER" id="PTHR33223:SF6">
    <property type="entry name" value="CCHC-TYPE DOMAIN-CONTAINING PROTEIN"/>
    <property type="match status" value="1"/>
</dbReference>
<feature type="region of interest" description="Disordered" evidence="1">
    <location>
        <begin position="358"/>
        <end position="425"/>
    </location>
</feature>